<proteinExistence type="predicted"/>
<feature type="domain" description="Thiamine pyrophosphate enzyme TPP-binding" evidence="1">
    <location>
        <begin position="1"/>
        <end position="91"/>
    </location>
</feature>
<evidence type="ECO:0000313" key="2">
    <source>
        <dbReference type="EMBL" id="GII31640.1"/>
    </source>
</evidence>
<dbReference type="EMBL" id="BOOO01000030">
    <property type="protein sequence ID" value="GII31640.1"/>
    <property type="molecule type" value="Genomic_DNA"/>
</dbReference>
<accession>A0A8J3X8E5</accession>
<evidence type="ECO:0000313" key="3">
    <source>
        <dbReference type="Proteomes" id="UP000650628"/>
    </source>
</evidence>
<comment type="caution">
    <text evidence="2">The sequence shown here is derived from an EMBL/GenBank/DDBJ whole genome shotgun (WGS) entry which is preliminary data.</text>
</comment>
<dbReference type="Pfam" id="PF02775">
    <property type="entry name" value="TPP_enzyme_C"/>
    <property type="match status" value="1"/>
</dbReference>
<dbReference type="GO" id="GO:0000287">
    <property type="term" value="F:magnesium ion binding"/>
    <property type="evidence" value="ECO:0007669"/>
    <property type="project" value="UniProtKB-ARBA"/>
</dbReference>
<dbReference type="Proteomes" id="UP000650628">
    <property type="component" value="Unassembled WGS sequence"/>
</dbReference>
<protein>
    <recommendedName>
        <fullName evidence="1">Thiamine pyrophosphate enzyme TPP-binding domain-containing protein</fullName>
    </recommendedName>
</protein>
<dbReference type="InterPro" id="IPR011766">
    <property type="entry name" value="TPP_enzyme_TPP-bd"/>
</dbReference>
<gene>
    <name evidence="2" type="ORF">Pmi06nite_50820</name>
</gene>
<dbReference type="GO" id="GO:0030976">
    <property type="term" value="F:thiamine pyrophosphate binding"/>
    <property type="evidence" value="ECO:0007669"/>
    <property type="project" value="InterPro"/>
</dbReference>
<name>A0A8J3X8E5_9ACTN</name>
<dbReference type="AlphaFoldDB" id="A0A8J3X8E5"/>
<organism evidence="2 3">
    <name type="scientific">Planotetraspora mira</name>
    <dbReference type="NCBI Taxonomy" id="58121"/>
    <lineage>
        <taxon>Bacteria</taxon>
        <taxon>Bacillati</taxon>
        <taxon>Actinomycetota</taxon>
        <taxon>Actinomycetes</taxon>
        <taxon>Streptosporangiales</taxon>
        <taxon>Streptosporangiaceae</taxon>
        <taxon>Planotetraspora</taxon>
    </lineage>
</organism>
<dbReference type="SUPFAM" id="SSF52518">
    <property type="entry name" value="Thiamin diphosphate-binding fold (THDP-binding)"/>
    <property type="match status" value="1"/>
</dbReference>
<dbReference type="GO" id="GO:0003824">
    <property type="term" value="F:catalytic activity"/>
    <property type="evidence" value="ECO:0007669"/>
    <property type="project" value="InterPro"/>
</dbReference>
<sequence length="130" mass="14667">MGDGSAIYGIQALWSEAHYRVGAIFVVPANGRYAVMDRLAEKNKRGRVPWPPFTEVSLSDMARSFGCPAVRLESYDDLVTALDEIVPSAVPARSRFSWMSRSFPTPSFPLRRIFHDINGHEDLGRIDLRR</sequence>
<evidence type="ECO:0000259" key="1">
    <source>
        <dbReference type="Pfam" id="PF02775"/>
    </source>
</evidence>
<keyword evidence="3" id="KW-1185">Reference proteome</keyword>
<dbReference type="Gene3D" id="3.40.50.970">
    <property type="match status" value="1"/>
</dbReference>
<dbReference type="InterPro" id="IPR029061">
    <property type="entry name" value="THDP-binding"/>
</dbReference>
<reference evidence="2 3" key="1">
    <citation type="submission" date="2021-01" db="EMBL/GenBank/DDBJ databases">
        <title>Whole genome shotgun sequence of Planotetraspora mira NBRC 15435.</title>
        <authorList>
            <person name="Komaki H."/>
            <person name="Tamura T."/>
        </authorList>
    </citation>
    <scope>NUCLEOTIDE SEQUENCE [LARGE SCALE GENOMIC DNA]</scope>
    <source>
        <strain evidence="2 3">NBRC 15435</strain>
    </source>
</reference>